<dbReference type="AlphaFoldDB" id="A0A4R6ZE31"/>
<evidence type="ECO:0000313" key="2">
    <source>
        <dbReference type="Proteomes" id="UP000295212"/>
    </source>
</evidence>
<dbReference type="RefSeq" id="WP_133637810.1">
    <property type="nucleotide sequence ID" value="NZ_SNZJ01000028.1"/>
</dbReference>
<proteinExistence type="predicted"/>
<accession>A0A4R6ZE31</accession>
<gene>
    <name evidence="1" type="ORF">DFP85_12810</name>
</gene>
<name>A0A4R6ZE31_9GAMM</name>
<protein>
    <submittedName>
        <fullName evidence="1">Uncharacterized protein</fullName>
    </submittedName>
</protein>
<dbReference type="Proteomes" id="UP000295212">
    <property type="component" value="Unassembled WGS sequence"/>
</dbReference>
<organism evidence="1 2">
    <name type="scientific">Halomonas ventosae</name>
    <dbReference type="NCBI Taxonomy" id="229007"/>
    <lineage>
        <taxon>Bacteria</taxon>
        <taxon>Pseudomonadati</taxon>
        <taxon>Pseudomonadota</taxon>
        <taxon>Gammaproteobacteria</taxon>
        <taxon>Oceanospirillales</taxon>
        <taxon>Halomonadaceae</taxon>
        <taxon>Halomonas</taxon>
    </lineage>
</organism>
<comment type="caution">
    <text evidence="1">The sequence shown here is derived from an EMBL/GenBank/DDBJ whole genome shotgun (WGS) entry which is preliminary data.</text>
</comment>
<dbReference type="EMBL" id="SNZJ01000028">
    <property type="protein sequence ID" value="TDR50212.1"/>
    <property type="molecule type" value="Genomic_DNA"/>
</dbReference>
<sequence length="224" mass="24459">MSRGQAFQAIAAEKANDLWDGASQADPGHPVLVDRKISPHGMRQLQDTLLVPLYRDPTLTPMPTRYDLVNLLHVFPEGFESLVHIEENSPHGGTRRREIGGNGLMVVFSRPEKPEIGDLVGPETEYLDGLLAGVGRVYACAGWLEASTLHEITQRPVVGAWKPADLPEIVKSLRKNLPDTVEIVVVGEGEVAEEAAFLIRASRIVPSCGCCETFADAHLKHLEA</sequence>
<reference evidence="1 2" key="1">
    <citation type="submission" date="2019-03" db="EMBL/GenBank/DDBJ databases">
        <title>Genomic Encyclopedia of Type Strains, Phase III (KMG-III): the genomes of soil and plant-associated and newly described type strains.</title>
        <authorList>
            <person name="Whitman W."/>
        </authorList>
    </citation>
    <scope>NUCLEOTIDE SEQUENCE [LARGE SCALE GENOMIC DNA]</scope>
    <source>
        <strain evidence="1 2">CECT 5797</strain>
    </source>
</reference>
<evidence type="ECO:0000313" key="1">
    <source>
        <dbReference type="EMBL" id="TDR50212.1"/>
    </source>
</evidence>